<keyword evidence="3" id="KW-1185">Reference proteome</keyword>
<dbReference type="InterPro" id="IPR052182">
    <property type="entry name" value="Glycogen/Maltodextrin_Phosph"/>
</dbReference>
<comment type="similarity">
    <text evidence="1">Belongs to the glycogen phosphorylase family.</text>
</comment>
<dbReference type="AlphaFoldDB" id="A0A7V8SYR2"/>
<dbReference type="EMBL" id="JACDQQ010002091">
    <property type="protein sequence ID" value="MBA0087615.1"/>
    <property type="molecule type" value="Genomic_DNA"/>
</dbReference>
<dbReference type="SUPFAM" id="SSF53756">
    <property type="entry name" value="UDP-Glycosyltransferase/glycogen phosphorylase"/>
    <property type="match status" value="1"/>
</dbReference>
<dbReference type="Proteomes" id="UP000567293">
    <property type="component" value="Unassembled WGS sequence"/>
</dbReference>
<dbReference type="Gene3D" id="3.40.50.2000">
    <property type="entry name" value="Glycogen Phosphorylase B"/>
    <property type="match status" value="1"/>
</dbReference>
<evidence type="ECO:0000313" key="3">
    <source>
        <dbReference type="Proteomes" id="UP000567293"/>
    </source>
</evidence>
<evidence type="ECO:0000256" key="1">
    <source>
        <dbReference type="ARBA" id="ARBA00006047"/>
    </source>
</evidence>
<accession>A0A7V8SYR2</accession>
<gene>
    <name evidence="2" type="ORF">HRJ53_21735</name>
</gene>
<proteinExistence type="inferred from homology"/>
<protein>
    <submittedName>
        <fullName evidence="2">Glycogen/starch/alpha-glucan phosphorylase</fullName>
    </submittedName>
</protein>
<sequence length="140" mass="15740">MSTQPNSVKRFIAYFSMEIALENAMPSYSGGLGVLAGDTIRAAADLHLPMVAVSLLYRKGYFTQRLAEDGSQTEEPVDWRVDDFLTEEPARASVPIENRRLELRCWRYSVKGVHGFEVPVYFLDADLLSNSDFDRNLTGS</sequence>
<comment type="caution">
    <text evidence="2">The sequence shown here is derived from an EMBL/GenBank/DDBJ whole genome shotgun (WGS) entry which is preliminary data.</text>
</comment>
<dbReference type="GO" id="GO:0008184">
    <property type="term" value="F:glycogen phosphorylase activity"/>
    <property type="evidence" value="ECO:0007669"/>
    <property type="project" value="InterPro"/>
</dbReference>
<dbReference type="PANTHER" id="PTHR42655">
    <property type="entry name" value="GLYCOGEN PHOSPHORYLASE"/>
    <property type="match status" value="1"/>
</dbReference>
<name>A0A7V8SYR2_9BACT</name>
<evidence type="ECO:0000313" key="2">
    <source>
        <dbReference type="EMBL" id="MBA0087615.1"/>
    </source>
</evidence>
<dbReference type="PANTHER" id="PTHR42655:SF1">
    <property type="entry name" value="GLYCOGEN PHOSPHORYLASE"/>
    <property type="match status" value="1"/>
</dbReference>
<dbReference type="GO" id="GO:0005975">
    <property type="term" value="P:carbohydrate metabolic process"/>
    <property type="evidence" value="ECO:0007669"/>
    <property type="project" value="InterPro"/>
</dbReference>
<reference evidence="2" key="1">
    <citation type="submission" date="2020-06" db="EMBL/GenBank/DDBJ databases">
        <title>Legume-microbial interactions unlock mineral nutrients during tropical forest succession.</title>
        <authorList>
            <person name="Epihov D.Z."/>
        </authorList>
    </citation>
    <scope>NUCLEOTIDE SEQUENCE [LARGE SCALE GENOMIC DNA]</scope>
    <source>
        <strain evidence="2">Pan2503</strain>
    </source>
</reference>
<dbReference type="Pfam" id="PF00343">
    <property type="entry name" value="Phosphorylase"/>
    <property type="match status" value="1"/>
</dbReference>
<dbReference type="InterPro" id="IPR000811">
    <property type="entry name" value="Glyco_trans_35"/>
</dbReference>
<organism evidence="2 3">
    <name type="scientific">Candidatus Acidiferrum panamense</name>
    <dbReference type="NCBI Taxonomy" id="2741543"/>
    <lineage>
        <taxon>Bacteria</taxon>
        <taxon>Pseudomonadati</taxon>
        <taxon>Acidobacteriota</taxon>
        <taxon>Terriglobia</taxon>
        <taxon>Candidatus Acidiferrales</taxon>
        <taxon>Candidatus Acidiferrum</taxon>
    </lineage>
</organism>
<feature type="non-terminal residue" evidence="2">
    <location>
        <position position="140"/>
    </location>
</feature>